<feature type="region of interest" description="Disordered" evidence="1">
    <location>
        <begin position="1"/>
        <end position="39"/>
    </location>
</feature>
<organism evidence="2 3">
    <name type="scientific">Plakobranchus ocellatus</name>
    <dbReference type="NCBI Taxonomy" id="259542"/>
    <lineage>
        <taxon>Eukaryota</taxon>
        <taxon>Metazoa</taxon>
        <taxon>Spiralia</taxon>
        <taxon>Lophotrochozoa</taxon>
        <taxon>Mollusca</taxon>
        <taxon>Gastropoda</taxon>
        <taxon>Heterobranchia</taxon>
        <taxon>Euthyneura</taxon>
        <taxon>Panpulmonata</taxon>
        <taxon>Sacoglossa</taxon>
        <taxon>Placobranchoidea</taxon>
        <taxon>Plakobranchidae</taxon>
        <taxon>Plakobranchus</taxon>
    </lineage>
</organism>
<proteinExistence type="predicted"/>
<protein>
    <submittedName>
        <fullName evidence="2">Uncharacterized protein</fullName>
    </submittedName>
</protein>
<name>A0AAV4AFG2_9GAST</name>
<reference evidence="2 3" key="1">
    <citation type="journal article" date="2021" name="Elife">
        <title>Chloroplast acquisition without the gene transfer in kleptoplastic sea slugs, Plakobranchus ocellatus.</title>
        <authorList>
            <person name="Maeda T."/>
            <person name="Takahashi S."/>
            <person name="Yoshida T."/>
            <person name="Shimamura S."/>
            <person name="Takaki Y."/>
            <person name="Nagai Y."/>
            <person name="Toyoda A."/>
            <person name="Suzuki Y."/>
            <person name="Arimoto A."/>
            <person name="Ishii H."/>
            <person name="Satoh N."/>
            <person name="Nishiyama T."/>
            <person name="Hasebe M."/>
            <person name="Maruyama T."/>
            <person name="Minagawa J."/>
            <person name="Obokata J."/>
            <person name="Shigenobu S."/>
        </authorList>
    </citation>
    <scope>NUCLEOTIDE SEQUENCE [LARGE SCALE GENOMIC DNA]</scope>
</reference>
<sequence>MACANVPTPSSQDSDSDTIIAGSSRPEFDPDLYSDEDGPNGAQVASTLDLEQTLPNVGVAPLQLINELVISVAVFSRRRKSEPSRVENKLYHQTVGVMSSSEK</sequence>
<dbReference type="Proteomes" id="UP000735302">
    <property type="component" value="Unassembled WGS sequence"/>
</dbReference>
<dbReference type="AlphaFoldDB" id="A0AAV4AFG2"/>
<comment type="caution">
    <text evidence="2">The sequence shown here is derived from an EMBL/GenBank/DDBJ whole genome shotgun (WGS) entry which is preliminary data.</text>
</comment>
<feature type="compositionally biased region" description="Acidic residues" evidence="1">
    <location>
        <begin position="29"/>
        <end position="38"/>
    </location>
</feature>
<evidence type="ECO:0000313" key="2">
    <source>
        <dbReference type="EMBL" id="GFO09911.1"/>
    </source>
</evidence>
<accession>A0AAV4AFG2</accession>
<evidence type="ECO:0000313" key="3">
    <source>
        <dbReference type="Proteomes" id="UP000735302"/>
    </source>
</evidence>
<dbReference type="EMBL" id="BLXT01004129">
    <property type="protein sequence ID" value="GFO09911.1"/>
    <property type="molecule type" value="Genomic_DNA"/>
</dbReference>
<evidence type="ECO:0000256" key="1">
    <source>
        <dbReference type="SAM" id="MobiDB-lite"/>
    </source>
</evidence>
<keyword evidence="3" id="KW-1185">Reference proteome</keyword>
<gene>
    <name evidence="2" type="ORF">PoB_003641600</name>
</gene>